<evidence type="ECO:0000256" key="5">
    <source>
        <dbReference type="ARBA" id="ARBA00023242"/>
    </source>
</evidence>
<sequence length="157" mass="16942">MSTNKAPLRATDVRRRTVLPTTLQNMHNAAVAGAAAGNELASEEHLDAIEEELNRKVDADTEVLVEGMAELVKMSKIDGKDHFRVAQEAFQAECRTESMIRAAHSLLSLSHTLKLLHLFADTATPTLTRERLAAQLDKDIEAAKAKVDSLVAGGASA</sequence>
<gene>
    <name evidence="6" type="ORF">BCR35DRAFT_310649</name>
</gene>
<dbReference type="STRING" id="106004.A0A1Y2CZ90"/>
<evidence type="ECO:0000256" key="1">
    <source>
        <dbReference type="ARBA" id="ARBA00004123"/>
    </source>
</evidence>
<comment type="similarity">
    <text evidence="2">Belongs to the Mediator complex subunit 22 family.</text>
</comment>
<dbReference type="GO" id="GO:0016592">
    <property type="term" value="C:mediator complex"/>
    <property type="evidence" value="ECO:0007669"/>
    <property type="project" value="InterPro"/>
</dbReference>
<dbReference type="EMBL" id="MCGR01000106">
    <property type="protein sequence ID" value="ORY52184.1"/>
    <property type="molecule type" value="Genomic_DNA"/>
</dbReference>
<dbReference type="GO" id="GO:0006357">
    <property type="term" value="P:regulation of transcription by RNA polymerase II"/>
    <property type="evidence" value="ECO:0007669"/>
    <property type="project" value="InterPro"/>
</dbReference>
<name>A0A1Y2CZ90_9BASI</name>
<dbReference type="OrthoDB" id="203279at2759"/>
<accession>A0A1Y2CZ90</accession>
<keyword evidence="3" id="KW-0805">Transcription regulation</keyword>
<comment type="caution">
    <text evidence="6">The sequence shown here is derived from an EMBL/GenBank/DDBJ whole genome shotgun (WGS) entry which is preliminary data.</text>
</comment>
<dbReference type="InterPro" id="IPR009332">
    <property type="entry name" value="Med22"/>
</dbReference>
<dbReference type="Pfam" id="PF06179">
    <property type="entry name" value="Med22"/>
    <property type="match status" value="1"/>
</dbReference>
<dbReference type="InParanoid" id="A0A1Y2CZ90"/>
<keyword evidence="7" id="KW-1185">Reference proteome</keyword>
<comment type="subcellular location">
    <subcellularLocation>
        <location evidence="1">Nucleus</location>
    </subcellularLocation>
</comment>
<evidence type="ECO:0000256" key="2">
    <source>
        <dbReference type="ARBA" id="ARBA00005942"/>
    </source>
</evidence>
<dbReference type="FunCoup" id="A0A1Y2CZ90">
    <property type="interactions" value="21"/>
</dbReference>
<dbReference type="AlphaFoldDB" id="A0A1Y2CZ90"/>
<reference evidence="6 7" key="1">
    <citation type="submission" date="2016-07" db="EMBL/GenBank/DDBJ databases">
        <title>Pervasive Adenine N6-methylation of Active Genes in Fungi.</title>
        <authorList>
            <consortium name="DOE Joint Genome Institute"/>
            <person name="Mondo S.J."/>
            <person name="Dannebaum R.O."/>
            <person name="Kuo R.C."/>
            <person name="Labutti K."/>
            <person name="Haridas S."/>
            <person name="Kuo A."/>
            <person name="Salamov A."/>
            <person name="Ahrendt S.R."/>
            <person name="Lipzen A."/>
            <person name="Sullivan W."/>
            <person name="Andreopoulos W.B."/>
            <person name="Clum A."/>
            <person name="Lindquist E."/>
            <person name="Daum C."/>
            <person name="Ramamoorthy G.K."/>
            <person name="Gryganskyi A."/>
            <person name="Culley D."/>
            <person name="Magnuson J.K."/>
            <person name="James T.Y."/>
            <person name="O'Malley M.A."/>
            <person name="Stajich J.E."/>
            <person name="Spatafora J.W."/>
            <person name="Visel A."/>
            <person name="Grigoriev I.V."/>
        </authorList>
    </citation>
    <scope>NUCLEOTIDE SEQUENCE [LARGE SCALE GENOMIC DNA]</scope>
    <source>
        <strain evidence="6 7">62-1032</strain>
    </source>
</reference>
<dbReference type="InterPro" id="IPR021487">
    <property type="entry name" value="DUF3140"/>
</dbReference>
<dbReference type="GO" id="GO:0003712">
    <property type="term" value="F:transcription coregulator activity"/>
    <property type="evidence" value="ECO:0007669"/>
    <property type="project" value="InterPro"/>
</dbReference>
<dbReference type="Proteomes" id="UP000193467">
    <property type="component" value="Unassembled WGS sequence"/>
</dbReference>
<keyword evidence="4" id="KW-0804">Transcription</keyword>
<organism evidence="6 7">
    <name type="scientific">Leucosporidium creatinivorum</name>
    <dbReference type="NCBI Taxonomy" id="106004"/>
    <lineage>
        <taxon>Eukaryota</taxon>
        <taxon>Fungi</taxon>
        <taxon>Dikarya</taxon>
        <taxon>Basidiomycota</taxon>
        <taxon>Pucciniomycotina</taxon>
        <taxon>Microbotryomycetes</taxon>
        <taxon>Leucosporidiales</taxon>
        <taxon>Leucosporidium</taxon>
    </lineage>
</organism>
<protein>
    <submittedName>
        <fullName evidence="6">Uncharacterized protein</fullName>
    </submittedName>
</protein>
<dbReference type="PANTHER" id="PTHR40630:SF1">
    <property type="entry name" value="DNA-BINDING PROTEIN"/>
    <property type="match status" value="1"/>
</dbReference>
<evidence type="ECO:0000313" key="6">
    <source>
        <dbReference type="EMBL" id="ORY52184.1"/>
    </source>
</evidence>
<evidence type="ECO:0000256" key="4">
    <source>
        <dbReference type="ARBA" id="ARBA00023163"/>
    </source>
</evidence>
<dbReference type="PANTHER" id="PTHR40630">
    <property type="entry name" value="POSSIBLE DNA-BINDING PROTEIN"/>
    <property type="match status" value="1"/>
</dbReference>
<keyword evidence="5" id="KW-0539">Nucleus</keyword>
<evidence type="ECO:0000256" key="3">
    <source>
        <dbReference type="ARBA" id="ARBA00023015"/>
    </source>
</evidence>
<proteinExistence type="inferred from homology"/>
<evidence type="ECO:0000313" key="7">
    <source>
        <dbReference type="Proteomes" id="UP000193467"/>
    </source>
</evidence>